<evidence type="ECO:0000313" key="2">
    <source>
        <dbReference type="Proteomes" id="UP000504606"/>
    </source>
</evidence>
<feature type="chain" id="PRO_5026952061" evidence="1">
    <location>
        <begin position="21"/>
        <end position="633"/>
    </location>
</feature>
<name>A0A6J1SFQ9_FRAOC</name>
<dbReference type="GeneID" id="113206332"/>
<protein>
    <submittedName>
        <fullName evidence="3">Uncharacterized protein LOC113206332</fullName>
    </submittedName>
</protein>
<feature type="signal peptide" evidence="1">
    <location>
        <begin position="1"/>
        <end position="20"/>
    </location>
</feature>
<keyword evidence="1" id="KW-0732">Signal</keyword>
<dbReference type="OrthoDB" id="6366357at2759"/>
<dbReference type="PANTHER" id="PTHR47890:SF1">
    <property type="entry name" value="LD24308P"/>
    <property type="match status" value="1"/>
</dbReference>
<gene>
    <name evidence="3" type="primary">LOC113206332</name>
</gene>
<dbReference type="Pfam" id="PF16061">
    <property type="entry name" value="DUF4803"/>
    <property type="match status" value="1"/>
</dbReference>
<reference evidence="3" key="1">
    <citation type="submission" date="2025-08" db="UniProtKB">
        <authorList>
            <consortium name="RefSeq"/>
        </authorList>
    </citation>
    <scope>IDENTIFICATION</scope>
    <source>
        <tissue evidence="3">Whole organism</tissue>
    </source>
</reference>
<dbReference type="KEGG" id="foc:113206332"/>
<proteinExistence type="predicted"/>
<evidence type="ECO:0000313" key="3">
    <source>
        <dbReference type="RefSeq" id="XP_026278145.1"/>
    </source>
</evidence>
<dbReference type="Proteomes" id="UP000504606">
    <property type="component" value="Unplaced"/>
</dbReference>
<dbReference type="PANTHER" id="PTHR47890">
    <property type="entry name" value="LD24308P"/>
    <property type="match status" value="1"/>
</dbReference>
<dbReference type="InterPro" id="IPR032062">
    <property type="entry name" value="DUF4803"/>
</dbReference>
<organism evidence="2 3">
    <name type="scientific">Frankliniella occidentalis</name>
    <name type="common">Western flower thrips</name>
    <name type="synonym">Euthrips occidentalis</name>
    <dbReference type="NCBI Taxonomy" id="133901"/>
    <lineage>
        <taxon>Eukaryota</taxon>
        <taxon>Metazoa</taxon>
        <taxon>Ecdysozoa</taxon>
        <taxon>Arthropoda</taxon>
        <taxon>Hexapoda</taxon>
        <taxon>Insecta</taxon>
        <taxon>Pterygota</taxon>
        <taxon>Neoptera</taxon>
        <taxon>Paraneoptera</taxon>
        <taxon>Thysanoptera</taxon>
        <taxon>Terebrantia</taxon>
        <taxon>Thripoidea</taxon>
        <taxon>Thripidae</taxon>
        <taxon>Frankliniella</taxon>
    </lineage>
</organism>
<accession>A0A6J1SFQ9</accession>
<dbReference type="AlphaFoldDB" id="A0A6J1SFQ9"/>
<sequence length="633" mass="72206">MVSSKTLLVLLLALAIEAQAINVAEPSAVDVARMKTIFLTQHLWRNVSNPHFTTMVRQETLESTMHLIDALESLSKAMKEIDVPSVEEKLHFIYRWERIQAHSHGVHSLFETFATFMRKQQETQQISSKRAWLDIAETLLQDLSSSENIHKLILSAADKKEKNTTIFEAALREHTSNTCDNKQSTQLMLYNMYAGMQLTQLKSYIMGQSACALLQIFEKGDYEERAKQMTELLTKRTQQQASAVLRAMKQASRTMLRCDPRHYEEHKTYEQFTRLLQGYIENEVDMNPNQNCRGSCKNYEFTESYGCYNDKFCSQQPKCEGRIIDCQFIESDMKVCQSHPGEVRRYEYIEYKKNTLLGTDRITHTPEANCTLVTVNSWWRFFLPAHCSYCFCLCDEPSSLSDRFVSLSPEVADVTNNKVITGLRFVKKNRVIYLQIQEGSLLPHGAINASSLQWKPVNASKNEYKMSWEKRDIDLDNLEAPEGHVLTGIRFQEVGTHLNMEIMVSPLIYHKGILKRPTELSYWIGNSNTDSALENPRSELTLSSKNVPQDTNGPCKLDSQHDSFLKFTHSDIVTDAAQTTVPFLDIQPVTLDPPTLLGGAGLYHKGSDSSSGFVALKVFNYDISKHVIGNELR</sequence>
<evidence type="ECO:0000256" key="1">
    <source>
        <dbReference type="SAM" id="SignalP"/>
    </source>
</evidence>
<keyword evidence="2" id="KW-1185">Reference proteome</keyword>
<dbReference type="RefSeq" id="XP_026278145.1">
    <property type="nucleotide sequence ID" value="XM_026422360.2"/>
</dbReference>